<dbReference type="InterPro" id="IPR000182">
    <property type="entry name" value="GNAT_dom"/>
</dbReference>
<dbReference type="RefSeq" id="WP_062064239.1">
    <property type="nucleotide sequence ID" value="NZ_CP013264.1"/>
</dbReference>
<gene>
    <name evidence="2" type="ORF">ATN00_09635</name>
</gene>
<evidence type="ECO:0000313" key="3">
    <source>
        <dbReference type="Proteomes" id="UP000056968"/>
    </source>
</evidence>
<keyword evidence="3" id="KW-1185">Reference proteome</keyword>
<dbReference type="PANTHER" id="PTHR43792">
    <property type="entry name" value="GNAT FAMILY, PUTATIVE (AFU_ORTHOLOGUE AFUA_3G00765)-RELATED-RELATED"/>
    <property type="match status" value="1"/>
</dbReference>
<evidence type="ECO:0000259" key="1">
    <source>
        <dbReference type="Pfam" id="PF13302"/>
    </source>
</evidence>
<dbReference type="PANTHER" id="PTHR43792:SF16">
    <property type="entry name" value="N-ACETYLTRANSFERASE DOMAIN-CONTAINING PROTEIN"/>
    <property type="match status" value="1"/>
</dbReference>
<proteinExistence type="predicted"/>
<sequence length="177" mass="19230">MTHAPTLHSERLVLRPHRQEDFLACRMLWSDAEVVRHIGGATQDTQAVWFRMLRYAGMWQLLGYGMWVVEDCATGAFLGEAGLLSACRGIAELEGVPEIGWVFLPSAWGRGIASEAVGAVLRWADAHIDAPAIRCIIEGDNVASFRVAGKQGFSSIGKALIDGTPVEILDRPRASTG</sequence>
<protein>
    <submittedName>
        <fullName evidence="2">GNAT family acetyltransferase</fullName>
    </submittedName>
</protein>
<dbReference type="STRING" id="1332080.ATN00_09635"/>
<organism evidence="2 3">
    <name type="scientific">Sphingobium baderi</name>
    <dbReference type="NCBI Taxonomy" id="1332080"/>
    <lineage>
        <taxon>Bacteria</taxon>
        <taxon>Pseudomonadati</taxon>
        <taxon>Pseudomonadota</taxon>
        <taxon>Alphaproteobacteria</taxon>
        <taxon>Sphingomonadales</taxon>
        <taxon>Sphingomonadaceae</taxon>
        <taxon>Sphingobium</taxon>
    </lineage>
</organism>
<dbReference type="OrthoDB" id="6293260at2"/>
<feature type="domain" description="N-acetyltransferase" evidence="1">
    <location>
        <begin position="11"/>
        <end position="153"/>
    </location>
</feature>
<dbReference type="InterPro" id="IPR016181">
    <property type="entry name" value="Acyl_CoA_acyltransferase"/>
</dbReference>
<name>A0A0S3EYP0_9SPHN</name>
<accession>A0A0S3EYP0</accession>
<dbReference type="GO" id="GO:0016747">
    <property type="term" value="F:acyltransferase activity, transferring groups other than amino-acyl groups"/>
    <property type="evidence" value="ECO:0007669"/>
    <property type="project" value="InterPro"/>
</dbReference>
<dbReference type="AlphaFoldDB" id="A0A0S3EYP0"/>
<dbReference type="Pfam" id="PF13302">
    <property type="entry name" value="Acetyltransf_3"/>
    <property type="match status" value="1"/>
</dbReference>
<dbReference type="EMBL" id="CP013264">
    <property type="protein sequence ID" value="ALR20527.1"/>
    <property type="molecule type" value="Genomic_DNA"/>
</dbReference>
<dbReference type="Gene3D" id="3.40.630.30">
    <property type="match status" value="1"/>
</dbReference>
<dbReference type="Proteomes" id="UP000056968">
    <property type="component" value="Chromosome"/>
</dbReference>
<keyword evidence="2" id="KW-0808">Transferase</keyword>
<dbReference type="KEGG" id="sbd:ATN00_09635"/>
<reference evidence="2 3" key="1">
    <citation type="submission" date="2015-11" db="EMBL/GenBank/DDBJ databases">
        <title>A Two-component Flavoprotein Monooxygenase System MeaXY Responsible for para-Hydroxylation of 2-Methyl-6-ethylaniline and 2,6-Diethylaniline in Sphingobium baderi DE-13.</title>
        <authorList>
            <person name="Cheng M."/>
            <person name="Meng Q."/>
            <person name="Yang Y."/>
            <person name="Chu C."/>
            <person name="Yan X."/>
            <person name="He J."/>
            <person name="Li S."/>
        </authorList>
    </citation>
    <scope>NUCLEOTIDE SEQUENCE [LARGE SCALE GENOMIC DNA]</scope>
    <source>
        <strain evidence="2 3">DE-13</strain>
    </source>
</reference>
<dbReference type="SUPFAM" id="SSF55729">
    <property type="entry name" value="Acyl-CoA N-acyltransferases (Nat)"/>
    <property type="match status" value="1"/>
</dbReference>
<dbReference type="InterPro" id="IPR051531">
    <property type="entry name" value="N-acetyltransferase"/>
</dbReference>
<evidence type="ECO:0000313" key="2">
    <source>
        <dbReference type="EMBL" id="ALR20527.1"/>
    </source>
</evidence>